<dbReference type="OrthoDB" id="1303806at2759"/>
<accession>A0A7J7P337</accession>
<dbReference type="Proteomes" id="UP000541444">
    <property type="component" value="Unassembled WGS sequence"/>
</dbReference>
<dbReference type="InterPro" id="IPR044824">
    <property type="entry name" value="MAIN-like"/>
</dbReference>
<proteinExistence type="predicted"/>
<dbReference type="PANTHER" id="PTHR46033:SF1">
    <property type="entry name" value="PROTEIN MAIN-LIKE 2"/>
    <property type="match status" value="1"/>
</dbReference>
<dbReference type="PANTHER" id="PTHR46033">
    <property type="entry name" value="PROTEIN MAIN-LIKE 2"/>
    <property type="match status" value="1"/>
</dbReference>
<name>A0A7J7P337_9MAGN</name>
<reference evidence="2 3" key="1">
    <citation type="journal article" date="2020" name="IScience">
        <title>Genome Sequencing of the Endangered Kingdonia uniflora (Circaeasteraceae, Ranunculales) Reveals Potential Mechanisms of Evolutionary Specialization.</title>
        <authorList>
            <person name="Sun Y."/>
            <person name="Deng T."/>
            <person name="Zhang A."/>
            <person name="Moore M.J."/>
            <person name="Landis J.B."/>
            <person name="Lin N."/>
            <person name="Zhang H."/>
            <person name="Zhang X."/>
            <person name="Huang J."/>
            <person name="Zhang X."/>
            <person name="Sun H."/>
            <person name="Wang H."/>
        </authorList>
    </citation>
    <scope>NUCLEOTIDE SEQUENCE [LARGE SCALE GENOMIC DNA]</scope>
    <source>
        <strain evidence="2">TB1705</strain>
        <tissue evidence="2">Leaf</tissue>
    </source>
</reference>
<dbReference type="Pfam" id="PF10536">
    <property type="entry name" value="PMD"/>
    <property type="match status" value="1"/>
</dbReference>
<gene>
    <name evidence="2" type="ORF">GIB67_042918</name>
</gene>
<sequence length="330" mass="37594">MVQELVKLKGLDRIGAISYDCYNCGLISAFAKRWQPKTNSFHFKWGEMTPTLDDVEQLIGFGADGDATVIGDIWGFSVLLEVFQKNRLLDFNGFKTLKVGSVGNSLLLRKLIEHCAYKLEKVISDGTAEAAKKTGLTARFVARACMLYVLDSFLFPTKKGTDVNARYFDLFAKDKATKKWSWGSTVLVHMYHNLDIGVQEFTRKNASLEVELRQKYCLEDCNESLSIELNKMSKENESLKAVNALLMEHIELQLSPATPILNWISKYKKEASRYTEETKDLGKKLVNVEEMKNTLEVDNNEWEVWRQSLKKTLASEGMGYMGDPTFEELF</sequence>
<comment type="caution">
    <text evidence="2">The sequence shown here is derived from an EMBL/GenBank/DDBJ whole genome shotgun (WGS) entry which is preliminary data.</text>
</comment>
<dbReference type="AlphaFoldDB" id="A0A7J7P337"/>
<feature type="domain" description="Aminotransferase-like plant mobile" evidence="1">
    <location>
        <begin position="23"/>
        <end position="197"/>
    </location>
</feature>
<evidence type="ECO:0000313" key="3">
    <source>
        <dbReference type="Proteomes" id="UP000541444"/>
    </source>
</evidence>
<evidence type="ECO:0000259" key="1">
    <source>
        <dbReference type="Pfam" id="PF10536"/>
    </source>
</evidence>
<protein>
    <recommendedName>
        <fullName evidence="1">Aminotransferase-like plant mobile domain-containing protein</fullName>
    </recommendedName>
</protein>
<keyword evidence="3" id="KW-1185">Reference proteome</keyword>
<evidence type="ECO:0000313" key="2">
    <source>
        <dbReference type="EMBL" id="KAF6173750.1"/>
    </source>
</evidence>
<dbReference type="InterPro" id="IPR019557">
    <property type="entry name" value="AminoTfrase-like_pln_mobile"/>
</dbReference>
<dbReference type="EMBL" id="JACGCM010000325">
    <property type="protein sequence ID" value="KAF6173750.1"/>
    <property type="molecule type" value="Genomic_DNA"/>
</dbReference>
<organism evidence="2 3">
    <name type="scientific">Kingdonia uniflora</name>
    <dbReference type="NCBI Taxonomy" id="39325"/>
    <lineage>
        <taxon>Eukaryota</taxon>
        <taxon>Viridiplantae</taxon>
        <taxon>Streptophyta</taxon>
        <taxon>Embryophyta</taxon>
        <taxon>Tracheophyta</taxon>
        <taxon>Spermatophyta</taxon>
        <taxon>Magnoliopsida</taxon>
        <taxon>Ranunculales</taxon>
        <taxon>Circaeasteraceae</taxon>
        <taxon>Kingdonia</taxon>
    </lineage>
</organism>
<dbReference type="GO" id="GO:0010073">
    <property type="term" value="P:meristem maintenance"/>
    <property type="evidence" value="ECO:0007669"/>
    <property type="project" value="InterPro"/>
</dbReference>